<organism evidence="2 3">
    <name type="scientific">Zingiber officinale</name>
    <name type="common">Ginger</name>
    <name type="synonym">Amomum zingiber</name>
    <dbReference type="NCBI Taxonomy" id="94328"/>
    <lineage>
        <taxon>Eukaryota</taxon>
        <taxon>Viridiplantae</taxon>
        <taxon>Streptophyta</taxon>
        <taxon>Embryophyta</taxon>
        <taxon>Tracheophyta</taxon>
        <taxon>Spermatophyta</taxon>
        <taxon>Magnoliopsida</taxon>
        <taxon>Liliopsida</taxon>
        <taxon>Zingiberales</taxon>
        <taxon>Zingiberaceae</taxon>
        <taxon>Zingiber</taxon>
    </lineage>
</organism>
<feature type="region of interest" description="Disordered" evidence="1">
    <location>
        <begin position="39"/>
        <end position="73"/>
    </location>
</feature>
<comment type="caution">
    <text evidence="2">The sequence shown here is derived from an EMBL/GenBank/DDBJ whole genome shotgun (WGS) entry which is preliminary data.</text>
</comment>
<evidence type="ECO:0000313" key="2">
    <source>
        <dbReference type="EMBL" id="KAG6472469.1"/>
    </source>
</evidence>
<dbReference type="AlphaFoldDB" id="A0A8J5CBW9"/>
<keyword evidence="3" id="KW-1185">Reference proteome</keyword>
<accession>A0A8J5CBW9</accession>
<name>A0A8J5CBW9_ZINOF</name>
<gene>
    <name evidence="2" type="ORF">ZIOFF_069933</name>
</gene>
<protein>
    <submittedName>
        <fullName evidence="2">Uncharacterized protein</fullName>
    </submittedName>
</protein>
<dbReference type="Proteomes" id="UP000734854">
    <property type="component" value="Unassembled WGS sequence"/>
</dbReference>
<sequence>MTRIWQGKLKRKDLEEVYDDFAEFSLSSPSRKIRRLDADLPPILEQGEPTSTSTCNQPFQQEESSASSSEMPTASVAMHVHPFDNERALVLYKPVEMSLMLSPEPTSFSLQINPSFMDGLNHVFKPRNLDSKNKDQPEGTQNNCFAVIPWIPSQVSSASGTEGYVSGSELTQEQKEAEDDEVAFMEIEEDRQQATSGGLGSEGFHQQQQQHCLNAQLLPKSSNSVMWSW</sequence>
<reference evidence="2 3" key="1">
    <citation type="submission" date="2020-08" db="EMBL/GenBank/DDBJ databases">
        <title>Plant Genome Project.</title>
        <authorList>
            <person name="Zhang R.-G."/>
        </authorList>
    </citation>
    <scope>NUCLEOTIDE SEQUENCE [LARGE SCALE GENOMIC DNA]</scope>
    <source>
        <tissue evidence="2">Rhizome</tissue>
    </source>
</reference>
<dbReference type="PANTHER" id="PTHR35510:SF1">
    <property type="entry name" value="DBH-LIKE MONOOXYGENASE"/>
    <property type="match status" value="1"/>
</dbReference>
<feature type="compositionally biased region" description="Polar residues" evidence="1">
    <location>
        <begin position="48"/>
        <end position="61"/>
    </location>
</feature>
<proteinExistence type="predicted"/>
<evidence type="ECO:0000256" key="1">
    <source>
        <dbReference type="SAM" id="MobiDB-lite"/>
    </source>
</evidence>
<dbReference type="PANTHER" id="PTHR35510">
    <property type="entry name" value="DBH-LIKE MONOOXYGENASE"/>
    <property type="match status" value="1"/>
</dbReference>
<dbReference type="OrthoDB" id="1937743at2759"/>
<dbReference type="EMBL" id="JACMSC010000020">
    <property type="protein sequence ID" value="KAG6472469.1"/>
    <property type="molecule type" value="Genomic_DNA"/>
</dbReference>
<evidence type="ECO:0000313" key="3">
    <source>
        <dbReference type="Proteomes" id="UP000734854"/>
    </source>
</evidence>